<reference evidence="3" key="3">
    <citation type="journal article" date="2022" name="Res Sq">
        <title>Evolution of multicellular longitudinally dividing oral cavity symbionts (Neisseriaceae).</title>
        <authorList>
            <person name="Nyongesa S."/>
            <person name="Weber P."/>
            <person name="Bernet E."/>
            <person name="Pullido F."/>
            <person name="Nieckarz M."/>
            <person name="Delaby M."/>
            <person name="Nieves C."/>
            <person name="Viehboeck T."/>
            <person name="Krause N."/>
            <person name="Rivera-Millot A."/>
            <person name="Nakamura A."/>
            <person name="Vischer N."/>
            <person name="VanNieuwenhze M."/>
            <person name="Brun Y."/>
            <person name="Cava F."/>
            <person name="Bulgheresi S."/>
            <person name="Veyrier F."/>
        </authorList>
    </citation>
    <scope>NUCLEOTIDE SEQUENCE</scope>
    <source>
        <strain evidence="3">1258/02</strain>
    </source>
</reference>
<evidence type="ECO:0000259" key="1">
    <source>
        <dbReference type="PROSITE" id="PS50404"/>
    </source>
</evidence>
<dbReference type="Gene3D" id="1.20.1050.10">
    <property type="match status" value="1"/>
</dbReference>
<sequence length="199" mass="21887">MQLYVSHTSPYGRLCLIRAYLLGRHDMQLIFTDPWQNPPELAAQNPFSQLPVLITDAGEAIYNSLLICQYLEPQAPTEAGFGAIGYAMALLDNTVNAFKLEKKAGESRGHFLVQRNLEAIARALPLAPAFHAAAREWPQVMLGVCLLTLKLRYPEIFAAHARADTQQAIAAFEQLDFIQKTAPETLAANTPATIGAILQ</sequence>
<evidence type="ECO:0000313" key="3">
    <source>
        <dbReference type="EMBL" id="UOO79906.1"/>
    </source>
</evidence>
<dbReference type="EMBL" id="CP091507">
    <property type="protein sequence ID" value="UOO79906.1"/>
    <property type="molecule type" value="Genomic_DNA"/>
</dbReference>
<evidence type="ECO:0000313" key="5">
    <source>
        <dbReference type="Proteomes" id="UP000829756"/>
    </source>
</evidence>
<protein>
    <submittedName>
        <fullName evidence="3">Glutathione S-transferase N-terminal domain-containing protein</fullName>
    </submittedName>
    <submittedName>
        <fullName evidence="2">Glutathione S-transferase-like protein</fullName>
    </submittedName>
</protein>
<dbReference type="PROSITE" id="PS50404">
    <property type="entry name" value="GST_NTER"/>
    <property type="match status" value="1"/>
</dbReference>
<dbReference type="EMBL" id="SLXE01000040">
    <property type="protein sequence ID" value="TCO99697.1"/>
    <property type="molecule type" value="Genomic_DNA"/>
</dbReference>
<dbReference type="Pfam" id="PF13417">
    <property type="entry name" value="GST_N_3"/>
    <property type="match status" value="1"/>
</dbReference>
<gene>
    <name evidence="2" type="ORF">EV680_1407</name>
    <name evidence="3" type="ORF">LVJ78_02485</name>
</gene>
<reference evidence="2 4" key="1">
    <citation type="submission" date="2019-03" db="EMBL/GenBank/DDBJ databases">
        <title>Genomic Encyclopedia of Type Strains, Phase IV (KMG-IV): sequencing the most valuable type-strain genomes for metagenomic binning, comparative biology and taxonomic classification.</title>
        <authorList>
            <person name="Goeker M."/>
        </authorList>
    </citation>
    <scope>NUCLEOTIDE SEQUENCE [LARGE SCALE GENOMIC DNA]</scope>
    <source>
        <strain evidence="2 4">DSM 17474</strain>
    </source>
</reference>
<dbReference type="InterPro" id="IPR004045">
    <property type="entry name" value="Glutathione_S-Trfase_N"/>
</dbReference>
<feature type="domain" description="GST N-terminal" evidence="1">
    <location>
        <begin position="1"/>
        <end position="79"/>
    </location>
</feature>
<dbReference type="AlphaFoldDB" id="A0AAE9KH59"/>
<evidence type="ECO:0000313" key="2">
    <source>
        <dbReference type="EMBL" id="TCO99697.1"/>
    </source>
</evidence>
<dbReference type="Gene3D" id="3.40.30.10">
    <property type="entry name" value="Glutaredoxin"/>
    <property type="match status" value="1"/>
</dbReference>
<dbReference type="KEGG" id="usu:LVJ78_02485"/>
<proteinExistence type="predicted"/>
<dbReference type="InterPro" id="IPR036249">
    <property type="entry name" value="Thioredoxin-like_sf"/>
</dbReference>
<dbReference type="RefSeq" id="WP_132954773.1">
    <property type="nucleotide sequence ID" value="NZ_CBDUCQ010000010.1"/>
</dbReference>
<dbReference type="Proteomes" id="UP000829756">
    <property type="component" value="Chromosome"/>
</dbReference>
<evidence type="ECO:0000313" key="4">
    <source>
        <dbReference type="Proteomes" id="UP000294721"/>
    </source>
</evidence>
<reference evidence="3" key="2">
    <citation type="submission" date="2021-12" db="EMBL/GenBank/DDBJ databases">
        <authorList>
            <person name="Veyrier F.J."/>
        </authorList>
    </citation>
    <scope>NUCLEOTIDE SEQUENCE</scope>
    <source>
        <strain evidence="3">1258/02</strain>
    </source>
</reference>
<keyword evidence="4" id="KW-1185">Reference proteome</keyword>
<accession>A0AAE9KH59</accession>
<dbReference type="Proteomes" id="UP000294721">
    <property type="component" value="Unassembled WGS sequence"/>
</dbReference>
<name>A0AAE9KH59_9NEIS</name>
<organism evidence="3 5">
    <name type="scientific">Uruburuella suis</name>
    <dbReference type="NCBI Taxonomy" id="252130"/>
    <lineage>
        <taxon>Bacteria</taxon>
        <taxon>Pseudomonadati</taxon>
        <taxon>Pseudomonadota</taxon>
        <taxon>Betaproteobacteria</taxon>
        <taxon>Neisseriales</taxon>
        <taxon>Neisseriaceae</taxon>
        <taxon>Uruburuella</taxon>
    </lineage>
</organism>
<dbReference type="SUPFAM" id="SSF52833">
    <property type="entry name" value="Thioredoxin-like"/>
    <property type="match status" value="1"/>
</dbReference>